<evidence type="ECO:0000313" key="2">
    <source>
        <dbReference type="Proteomes" id="UP000578112"/>
    </source>
</evidence>
<dbReference type="AlphaFoldDB" id="A0A7W7HVY9"/>
<dbReference type="SUPFAM" id="SSF50022">
    <property type="entry name" value="ISP domain"/>
    <property type="match status" value="1"/>
</dbReference>
<sequence>MAAVNEHDVRDIAAGYDADPARSMSLHAAAYTDPMWFDLDLRAVIGRTWQWVCHVEKLRAPGSYVSATAAAPLAAQAPDLAAEIAFWAPDVADLTFARRLTYEVRSNDAYAKHVNGGRLSGGASPCRARPEA</sequence>
<name>A0A7W7HVY9_9ACTN</name>
<comment type="caution">
    <text evidence="1">The sequence shown here is derived from an EMBL/GenBank/DDBJ whole genome shotgun (WGS) entry which is preliminary data.</text>
</comment>
<dbReference type="GO" id="GO:0051537">
    <property type="term" value="F:2 iron, 2 sulfur cluster binding"/>
    <property type="evidence" value="ECO:0007669"/>
    <property type="project" value="InterPro"/>
</dbReference>
<dbReference type="Gene3D" id="3.90.380.10">
    <property type="entry name" value="Naphthalene 1,2-dioxygenase Alpha Subunit, Chain A, domain 1"/>
    <property type="match status" value="1"/>
</dbReference>
<dbReference type="RefSeq" id="WP_184992372.1">
    <property type="nucleotide sequence ID" value="NZ_BOMK01000001.1"/>
</dbReference>
<dbReference type="Proteomes" id="UP000578112">
    <property type="component" value="Unassembled WGS sequence"/>
</dbReference>
<reference evidence="1 2" key="1">
    <citation type="submission" date="2020-08" db="EMBL/GenBank/DDBJ databases">
        <title>Sequencing the genomes of 1000 actinobacteria strains.</title>
        <authorList>
            <person name="Klenk H.-P."/>
        </authorList>
    </citation>
    <scope>NUCLEOTIDE SEQUENCE [LARGE SCALE GENOMIC DNA]</scope>
    <source>
        <strain evidence="1 2">DSM 43149</strain>
    </source>
</reference>
<organism evidence="1 2">
    <name type="scientific">Actinoplanes digitatis</name>
    <dbReference type="NCBI Taxonomy" id="1868"/>
    <lineage>
        <taxon>Bacteria</taxon>
        <taxon>Bacillati</taxon>
        <taxon>Actinomycetota</taxon>
        <taxon>Actinomycetes</taxon>
        <taxon>Micromonosporales</taxon>
        <taxon>Micromonosporaceae</taxon>
        <taxon>Actinoplanes</taxon>
    </lineage>
</organism>
<keyword evidence="2" id="KW-1185">Reference proteome</keyword>
<dbReference type="EMBL" id="JACHNH010000001">
    <property type="protein sequence ID" value="MBB4761755.1"/>
    <property type="molecule type" value="Genomic_DNA"/>
</dbReference>
<evidence type="ECO:0000313" key="1">
    <source>
        <dbReference type="EMBL" id="MBB4761755.1"/>
    </source>
</evidence>
<protein>
    <submittedName>
        <fullName evidence="1">Uncharacterized protein</fullName>
    </submittedName>
</protein>
<proteinExistence type="predicted"/>
<accession>A0A7W7HVY9</accession>
<dbReference type="Gene3D" id="2.102.10.10">
    <property type="entry name" value="Rieske [2Fe-2S] iron-sulphur domain"/>
    <property type="match status" value="1"/>
</dbReference>
<dbReference type="InterPro" id="IPR036922">
    <property type="entry name" value="Rieske_2Fe-2S_sf"/>
</dbReference>
<gene>
    <name evidence="1" type="ORF">BJ971_002311</name>
</gene>